<reference evidence="3 4" key="1">
    <citation type="submission" date="2020-08" db="EMBL/GenBank/DDBJ databases">
        <title>Genomic Encyclopedia of Type Strains, Phase IV (KMG-IV): sequencing the most valuable type-strain genomes for metagenomic binning, comparative biology and taxonomic classification.</title>
        <authorList>
            <person name="Goeker M."/>
        </authorList>
    </citation>
    <scope>NUCLEOTIDE SEQUENCE [LARGE SCALE GENOMIC DNA]</scope>
    <source>
        <strain evidence="3 4">DSM 28760</strain>
    </source>
</reference>
<evidence type="ECO:0000259" key="2">
    <source>
        <dbReference type="Pfam" id="PF10335"/>
    </source>
</evidence>
<dbReference type="Proteomes" id="UP000537592">
    <property type="component" value="Unassembled WGS sequence"/>
</dbReference>
<dbReference type="EMBL" id="JACICC010000003">
    <property type="protein sequence ID" value="MBB3809609.1"/>
    <property type="molecule type" value="Genomic_DNA"/>
</dbReference>
<evidence type="ECO:0000313" key="4">
    <source>
        <dbReference type="Proteomes" id="UP000537592"/>
    </source>
</evidence>
<proteinExistence type="predicted"/>
<protein>
    <submittedName>
        <fullName evidence="3">Signal-transduction protein with cAMP-binding, CBS, and nucleotidyltransferase domain</fullName>
    </submittedName>
</protein>
<comment type="caution">
    <text evidence="3">The sequence shown here is derived from an EMBL/GenBank/DDBJ whole genome shotgun (WGS) entry which is preliminary data.</text>
</comment>
<organism evidence="3 4">
    <name type="scientific">Pseudochelatococcus contaminans</name>
    <dbReference type="NCBI Taxonomy" id="1538103"/>
    <lineage>
        <taxon>Bacteria</taxon>
        <taxon>Pseudomonadati</taxon>
        <taxon>Pseudomonadota</taxon>
        <taxon>Alphaproteobacteria</taxon>
        <taxon>Hyphomicrobiales</taxon>
        <taxon>Chelatococcaceae</taxon>
        <taxon>Pseudochelatococcus</taxon>
    </lineage>
</organism>
<feature type="domain" description="Protein-PII uridylyltransferase N-terminal" evidence="1">
    <location>
        <begin position="15"/>
        <end position="145"/>
    </location>
</feature>
<gene>
    <name evidence="3" type="ORF">FHS81_001691</name>
</gene>
<dbReference type="RefSeq" id="WP_210281595.1">
    <property type="nucleotide sequence ID" value="NZ_JACICC010000003.1"/>
</dbReference>
<evidence type="ECO:0000259" key="1">
    <source>
        <dbReference type="Pfam" id="PF03445"/>
    </source>
</evidence>
<dbReference type="InterPro" id="IPR005105">
    <property type="entry name" value="GlnD_Uridyltrans_N"/>
</dbReference>
<dbReference type="GO" id="GO:0008773">
    <property type="term" value="F:[protein-PII] uridylyltransferase activity"/>
    <property type="evidence" value="ECO:0007669"/>
    <property type="project" value="InterPro"/>
</dbReference>
<dbReference type="AlphaFoldDB" id="A0A7W5Z436"/>
<dbReference type="InterPro" id="IPR018821">
    <property type="entry name" value="DUF294_put_nucleoTrafse_sb-bd"/>
</dbReference>
<evidence type="ECO:0000313" key="3">
    <source>
        <dbReference type="EMBL" id="MBB3809609.1"/>
    </source>
</evidence>
<dbReference type="CDD" id="cd05401">
    <property type="entry name" value="NT_GlnE_GlnD_like"/>
    <property type="match status" value="1"/>
</dbReference>
<dbReference type="Pfam" id="PF03445">
    <property type="entry name" value="DUF294"/>
    <property type="match status" value="1"/>
</dbReference>
<dbReference type="Pfam" id="PF10335">
    <property type="entry name" value="DUF294_C"/>
    <property type="match status" value="1"/>
</dbReference>
<feature type="domain" description="DUF294" evidence="2">
    <location>
        <begin position="184"/>
        <end position="324"/>
    </location>
</feature>
<keyword evidence="3" id="KW-0808">Transferase</keyword>
<keyword evidence="4" id="KW-1185">Reference proteome</keyword>
<accession>A0A7W5Z436</accession>
<name>A0A7W5Z436_9HYPH</name>
<sequence length="329" mass="36555">MKASDIAALRASAREVDKLIVRLHGDGMRADAIARTVGALNRQIFDELWKLLAPPEIYRNSVLVVMGSEGRGEQIIKTDQDNALLLRDGFSHPELERITAAFTDELAHMGYPPCPGGIMLSRPLWRQSVSAFSDMLARWIHGGEPDGPMNLAIFLDAAAVAGDVSLLGVARGRVDALLMDDDGFYARFASAIEQFDSGSWWSRLPGLSGRAAVQVDVKKRGLFPLVHGVRTLALQYRVLSTATVTRLSELEQAGRIDVAVARDLTDALHVLMELKLSSNLRQIKEGRKPDSMVRLEELGRFDQTALKESIAIVRSFRQWLRLHYRLDML</sequence>